<dbReference type="Gene3D" id="2.170.140.10">
    <property type="entry name" value="Chitin binding domain"/>
    <property type="match status" value="1"/>
</dbReference>
<organism evidence="2 3">
    <name type="scientific">Rhodnius prolixus</name>
    <name type="common">Triatomid bug</name>
    <dbReference type="NCBI Taxonomy" id="13249"/>
    <lineage>
        <taxon>Eukaryota</taxon>
        <taxon>Metazoa</taxon>
        <taxon>Ecdysozoa</taxon>
        <taxon>Arthropoda</taxon>
        <taxon>Hexapoda</taxon>
        <taxon>Insecta</taxon>
        <taxon>Pterygota</taxon>
        <taxon>Neoptera</taxon>
        <taxon>Paraneoptera</taxon>
        <taxon>Hemiptera</taxon>
        <taxon>Heteroptera</taxon>
        <taxon>Panheteroptera</taxon>
        <taxon>Cimicomorpha</taxon>
        <taxon>Reduviidae</taxon>
        <taxon>Triatominae</taxon>
        <taxon>Rhodnius</taxon>
    </lineage>
</organism>
<dbReference type="InterPro" id="IPR002557">
    <property type="entry name" value="Chitin-bd_dom"/>
</dbReference>
<dbReference type="EMBL" id="ACPB03013490">
    <property type="status" value="NOT_ANNOTATED_CDS"/>
    <property type="molecule type" value="Genomic_DNA"/>
</dbReference>
<name>T1ICM3_RHOPR</name>
<evidence type="ECO:0000256" key="1">
    <source>
        <dbReference type="SAM" id="MobiDB-lite"/>
    </source>
</evidence>
<sequence>MNYNDVKLYFSFFFFLGLLLACVFTISSAFTCYSTLTYNWPNPEDCQKFYHCAYGRAIEDRCITKLRKFNPKTLQCDWAWKVDCTAVPHLPILYSEVVKQNDPPVGPSVPAHEDVPHHPDPVL</sequence>
<dbReference type="SUPFAM" id="SSF57625">
    <property type="entry name" value="Invertebrate chitin-binding proteins"/>
    <property type="match status" value="1"/>
</dbReference>
<dbReference type="InParanoid" id="T1ICM3"/>
<dbReference type="GO" id="GO:0008061">
    <property type="term" value="F:chitin binding"/>
    <property type="evidence" value="ECO:0007669"/>
    <property type="project" value="InterPro"/>
</dbReference>
<dbReference type="Proteomes" id="UP000015103">
    <property type="component" value="Unassembled WGS sequence"/>
</dbReference>
<proteinExistence type="predicted"/>
<dbReference type="Pfam" id="PF01607">
    <property type="entry name" value="CBM_14"/>
    <property type="match status" value="1"/>
</dbReference>
<dbReference type="PROSITE" id="PS50940">
    <property type="entry name" value="CHIT_BIND_II"/>
    <property type="match status" value="1"/>
</dbReference>
<dbReference type="VEuPathDB" id="VectorBase:RPRC014043"/>
<dbReference type="HOGENOM" id="CLU_2018041_0_0_1"/>
<feature type="compositionally biased region" description="Basic and acidic residues" evidence="1">
    <location>
        <begin position="111"/>
        <end position="123"/>
    </location>
</feature>
<dbReference type="EnsemblMetazoa" id="RPRC014043-RA">
    <property type="protein sequence ID" value="RPRC014043-PA"/>
    <property type="gene ID" value="RPRC014043"/>
</dbReference>
<feature type="region of interest" description="Disordered" evidence="1">
    <location>
        <begin position="104"/>
        <end position="123"/>
    </location>
</feature>
<accession>T1ICM3</accession>
<evidence type="ECO:0000313" key="3">
    <source>
        <dbReference type="Proteomes" id="UP000015103"/>
    </source>
</evidence>
<dbReference type="AlphaFoldDB" id="T1ICM3"/>
<keyword evidence="3" id="KW-1185">Reference proteome</keyword>
<dbReference type="PROSITE" id="PS51257">
    <property type="entry name" value="PROKAR_LIPOPROTEIN"/>
    <property type="match status" value="1"/>
</dbReference>
<dbReference type="OMA" id="SSAFTCY"/>
<dbReference type="SMART" id="SM00494">
    <property type="entry name" value="ChtBD2"/>
    <property type="match status" value="1"/>
</dbReference>
<dbReference type="InterPro" id="IPR036508">
    <property type="entry name" value="Chitin-bd_dom_sf"/>
</dbReference>
<dbReference type="GO" id="GO:0005576">
    <property type="term" value="C:extracellular region"/>
    <property type="evidence" value="ECO:0007669"/>
    <property type="project" value="InterPro"/>
</dbReference>
<protein>
    <submittedName>
        <fullName evidence="2">Chitin-binding type-2 domain-containing protein</fullName>
    </submittedName>
</protein>
<evidence type="ECO:0000313" key="2">
    <source>
        <dbReference type="EnsemblMetazoa" id="RPRC014043-PA"/>
    </source>
</evidence>
<reference evidence="2" key="1">
    <citation type="submission" date="2015-05" db="UniProtKB">
        <authorList>
            <consortium name="EnsemblMetazoa"/>
        </authorList>
    </citation>
    <scope>IDENTIFICATION</scope>
</reference>